<sequence>MERGKTGVMGREKEASLHQTECANPTVLDNIDSSDNDLDDPEDEDDAPLFSDRFEVLASVEDVEQVPSENGDSDSDIEERSDVNEPVKTGSSVRYPNYGPSFRSTNSRTTEIANNKLILQ</sequence>
<keyword evidence="3" id="KW-1185">Reference proteome</keyword>
<name>A0AAD3XHB2_NEPGR</name>
<reference evidence="2" key="1">
    <citation type="submission" date="2023-05" db="EMBL/GenBank/DDBJ databases">
        <title>Nepenthes gracilis genome sequencing.</title>
        <authorList>
            <person name="Fukushima K."/>
        </authorList>
    </citation>
    <scope>NUCLEOTIDE SEQUENCE</scope>
    <source>
        <strain evidence="2">SING2019-196</strain>
    </source>
</reference>
<feature type="compositionally biased region" description="Basic and acidic residues" evidence="1">
    <location>
        <begin position="1"/>
        <end position="16"/>
    </location>
</feature>
<evidence type="ECO:0000313" key="2">
    <source>
        <dbReference type="EMBL" id="GMH04528.1"/>
    </source>
</evidence>
<feature type="region of interest" description="Disordered" evidence="1">
    <location>
        <begin position="1"/>
        <end position="108"/>
    </location>
</feature>
<evidence type="ECO:0000313" key="3">
    <source>
        <dbReference type="Proteomes" id="UP001279734"/>
    </source>
</evidence>
<dbReference type="AlphaFoldDB" id="A0AAD3XHB2"/>
<dbReference type="EMBL" id="BSYO01000005">
    <property type="protein sequence ID" value="GMH04528.1"/>
    <property type="molecule type" value="Genomic_DNA"/>
</dbReference>
<evidence type="ECO:0000256" key="1">
    <source>
        <dbReference type="SAM" id="MobiDB-lite"/>
    </source>
</evidence>
<gene>
    <name evidence="2" type="ORF">Nepgr_006368</name>
</gene>
<dbReference type="Proteomes" id="UP001279734">
    <property type="component" value="Unassembled WGS sequence"/>
</dbReference>
<feature type="compositionally biased region" description="Acidic residues" evidence="1">
    <location>
        <begin position="32"/>
        <end position="47"/>
    </location>
</feature>
<organism evidence="2 3">
    <name type="scientific">Nepenthes gracilis</name>
    <name type="common">Slender pitcher plant</name>
    <dbReference type="NCBI Taxonomy" id="150966"/>
    <lineage>
        <taxon>Eukaryota</taxon>
        <taxon>Viridiplantae</taxon>
        <taxon>Streptophyta</taxon>
        <taxon>Embryophyta</taxon>
        <taxon>Tracheophyta</taxon>
        <taxon>Spermatophyta</taxon>
        <taxon>Magnoliopsida</taxon>
        <taxon>eudicotyledons</taxon>
        <taxon>Gunneridae</taxon>
        <taxon>Pentapetalae</taxon>
        <taxon>Caryophyllales</taxon>
        <taxon>Nepenthaceae</taxon>
        <taxon>Nepenthes</taxon>
    </lineage>
</organism>
<comment type="caution">
    <text evidence="2">The sequence shown here is derived from an EMBL/GenBank/DDBJ whole genome shotgun (WGS) entry which is preliminary data.</text>
</comment>
<protein>
    <submittedName>
        <fullName evidence="2">Uncharacterized protein</fullName>
    </submittedName>
</protein>
<proteinExistence type="predicted"/>
<accession>A0AAD3XHB2</accession>